<dbReference type="GO" id="GO:0019064">
    <property type="term" value="P:fusion of virus membrane with host plasma membrane"/>
    <property type="evidence" value="ECO:0007669"/>
    <property type="project" value="UniProtKB-UniRule"/>
</dbReference>
<comment type="miscellaneous">
    <text evidence="33">HIV-1 lineages are divided in three main groups, M (for Major), O (for Outlier), and N (for New, or Non-M, Non-O). The vast majority of strains found worldwide belong to the group M. Group O seems to be endemic to and largely confined to Cameroon and neighboring countries in West Central Africa, where these viruses represent a small minority of HIV-1 strains. The group N is represented by a limited number of isolates from Cameroonian persons. The group M is further subdivided in 9 clades or subtypes (A to D, F to H, J and K).</text>
</comment>
<comment type="domain">
    <text evidence="33">The CD4-binding region is targeted by the antibody b12.</text>
</comment>
<dbReference type="InterPro" id="IPR000777">
    <property type="entry name" value="HIV1_Gp120"/>
</dbReference>
<dbReference type="InterPro" id="IPR000328">
    <property type="entry name" value="GP41-like"/>
</dbReference>
<evidence type="ECO:0000256" key="18">
    <source>
        <dbReference type="ARBA" id="ARBA00022844"/>
    </source>
</evidence>
<feature type="domain" description="Human immunodeficiency virus 1 envelope glycoprotein Gp120" evidence="35">
    <location>
        <begin position="33"/>
        <end position="134"/>
    </location>
</feature>
<keyword evidence="31 33" id="KW-1160">Virus entry into host cell</keyword>
<dbReference type="Gene3D" id="2.170.40.20">
    <property type="entry name" value="Human immunodeficiency virus 1, Gp160, envelope glycoprotein"/>
    <property type="match status" value="2"/>
</dbReference>
<comment type="function">
    <text evidence="33">Surface protein gp120: Attaches the virus to the host lymphoid cell by binding to the primary receptor CD4. This interaction induces a structural rearrangement creating a high affinity binding site for a chemokine coreceptor like CXCR4 and/or CCR5. Acts as a ligand for CD209/DC-SIGN and CLEC4M/DC-SIGNR, which are respectively found on dendritic cells (DCs), and on endothelial cells of liver sinusoids and lymph node sinuses. These interactions allow capture of viral particles at mucosal surfaces by these cells and subsequent transmission to permissive cells. HIV subverts the migration properties of dendritic cells to gain access to CD4+ T-cells in lymph nodes. Virus transmission to permissive T-cells occurs either in trans (without DCs infection, through viral capture and transmission), or in cis (following DCs productive infection, through the usual CD4-gp120 interaction), thereby inducing a robust infection. In trans infection, bound virions remain infectious over days and it is proposed that they are not degraded, but protected in non-lysosomal acidic organelles within the DCs close to the cell membrane thus contributing to the viral infectious potential during DCs' migration from the periphery to the lymphoid tissues. On arrival at lymphoid tissues, intact virions recycle back to DCs' cell surface allowing virus transmission to CD4+ T-cells.</text>
</comment>
<comment type="subcellular location">
    <subcellularLocation>
        <location evidence="3">Host cell membrane</location>
        <topology evidence="3">Peripheral membrane protein</topology>
    </subcellularLocation>
    <subcellularLocation>
        <location evidence="1">Host cell membrane</location>
        <topology evidence="1">Single-pass type I membrane protein</topology>
    </subcellularLocation>
    <subcellularLocation>
        <location evidence="2">Host endosome membrane</location>
        <topology evidence="2">Peripheral membrane protein</topology>
    </subcellularLocation>
    <subcellularLocation>
        <location evidence="5">Host endosome membrane</location>
        <topology evidence="5">Single-pass type I membrane protein</topology>
    </subcellularLocation>
    <subcellularLocation>
        <location evidence="6">Virion membrane</location>
        <topology evidence="6">Peripheral membrane protein</topology>
    </subcellularLocation>
    <subcellularLocation>
        <location evidence="4">Virion membrane</location>
        <topology evidence="4">Single-pass type I membrane protein</topology>
    </subcellularLocation>
</comment>
<dbReference type="GO" id="GO:1903908">
    <property type="term" value="P:positive regulation of plasma membrane raft polarization"/>
    <property type="evidence" value="ECO:0007669"/>
    <property type="project" value="UniProtKB-UniRule"/>
</dbReference>
<feature type="coiled-coil region" evidence="33">
    <location>
        <begin position="622"/>
        <end position="656"/>
    </location>
</feature>
<keyword evidence="30 33" id="KW-0449">Lipoprotein</keyword>
<evidence type="ECO:0000256" key="30">
    <source>
        <dbReference type="ARBA" id="ARBA00023288"/>
    </source>
</evidence>
<evidence type="ECO:0000256" key="11">
    <source>
        <dbReference type="ARBA" id="ARBA00022581"/>
    </source>
</evidence>
<evidence type="ECO:0000256" key="33">
    <source>
        <dbReference type="HAMAP-Rule" id="MF_04083"/>
    </source>
</evidence>
<evidence type="ECO:0000256" key="32">
    <source>
        <dbReference type="ARBA" id="ARBA00062028"/>
    </source>
</evidence>
<dbReference type="GO" id="GO:1903911">
    <property type="term" value="P:positive regulation of receptor clustering"/>
    <property type="evidence" value="ECO:0007669"/>
    <property type="project" value="UniProtKB-UniRule"/>
</dbReference>
<evidence type="ECO:0000256" key="21">
    <source>
        <dbReference type="ARBA" id="ARBA00022890"/>
    </source>
</evidence>
<dbReference type="InterPro" id="IPR037527">
    <property type="entry name" value="Gp160"/>
</dbReference>
<keyword evidence="14 33" id="KW-0812">Transmembrane</keyword>
<comment type="PTM">
    <text evidence="33">Specific enzymatic cleavages in vivo yield mature proteins. Envelope glycoproteins are synthesized as a inactive precursor that is heavily N-glycosylated and processed likely by host cell furin in the Golgi to yield the mature SU and TM proteins. The cleavage site between SU and TM requires the minimal sequence [KR]-X-[KR]-R. About 2 of the 9 disulfide bonds of gp41 are reduced by P4HB/PDI, following binding to CD4 receptor.</text>
</comment>
<feature type="transmembrane region" description="Helical" evidence="34">
    <location>
        <begin position="20"/>
        <end position="41"/>
    </location>
</feature>
<keyword evidence="10 33" id="KW-1165">Clathrin-mediated endocytosis of virus by host</keyword>
<evidence type="ECO:0000256" key="24">
    <source>
        <dbReference type="ARBA" id="ARBA00023054"/>
    </source>
</evidence>
<accession>U3N560</accession>
<feature type="transmembrane region" description="Helical" evidence="34">
    <location>
        <begin position="667"/>
        <end position="694"/>
    </location>
</feature>
<evidence type="ECO:0000256" key="23">
    <source>
        <dbReference type="ARBA" id="ARBA00023046"/>
    </source>
</evidence>
<feature type="lipid moiety-binding region" description="S-palmitoyl cysteine; by host" evidence="33">
    <location>
        <position position="753"/>
    </location>
</feature>
<evidence type="ECO:0000256" key="31">
    <source>
        <dbReference type="ARBA" id="ARBA00023296"/>
    </source>
</evidence>
<keyword evidence="25 33" id="KW-0472">Membrane</keyword>
<evidence type="ECO:0000256" key="15">
    <source>
        <dbReference type="ARBA" id="ARBA00022703"/>
    </source>
</evidence>
<keyword evidence="11 33" id="KW-0945">Host-virus interaction</keyword>
<dbReference type="Pfam" id="PF00517">
    <property type="entry name" value="GP41"/>
    <property type="match status" value="1"/>
</dbReference>
<dbReference type="SUPFAM" id="SSF58069">
    <property type="entry name" value="Virus ectodomain"/>
    <property type="match status" value="1"/>
</dbReference>
<feature type="transmembrane region" description="Helical" evidence="34">
    <location>
        <begin position="501"/>
        <end position="524"/>
    </location>
</feature>
<dbReference type="FunFam" id="1.20.5.490:FF:000001">
    <property type="entry name" value="Envelope glycoprotein gp160"/>
    <property type="match status" value="1"/>
</dbReference>
<keyword evidence="15 33" id="KW-0053">Apoptosis</keyword>
<dbReference type="Gene3D" id="1.20.5.490">
    <property type="entry name" value="Single helix bin"/>
    <property type="match status" value="1"/>
</dbReference>
<comment type="domain">
    <text evidence="33">The YXXL motif is involved in determining the exact site of viral release at the surface of infected mononuclear cells and promotes endocytosis. YXXL and di-leucine endocytosis motifs interact directly or indirectly with the clathrin adapter complexes, opperate independently, and their activities are not additive.</text>
</comment>
<keyword evidence="20 33" id="KW-0261">Viral envelope protein</keyword>
<evidence type="ECO:0000256" key="16">
    <source>
        <dbReference type="ARBA" id="ARBA00022729"/>
    </source>
</evidence>
<feature type="lipid moiety-binding region" description="S-palmitoyl cysteine; by host" evidence="33">
    <location>
        <position position="833"/>
    </location>
</feature>
<evidence type="ECO:0000256" key="25">
    <source>
        <dbReference type="ARBA" id="ARBA00023136"/>
    </source>
</evidence>
<gene>
    <name evidence="33 37" type="primary">env</name>
</gene>
<comment type="similarity">
    <text evidence="33">Belongs to the HIV-1 env protein family.</text>
</comment>
<keyword evidence="17 33" id="KW-1161">Viral attachment to host cell</keyword>
<dbReference type="GO" id="GO:0016020">
    <property type="term" value="C:membrane"/>
    <property type="evidence" value="ECO:0007669"/>
    <property type="project" value="UniProtKB-UniRule"/>
</dbReference>
<feature type="chain" id="PRO_5023263634" description="Transmembrane protein gp41" evidence="33">
    <location>
        <begin position="501"/>
        <end position="852"/>
    </location>
</feature>
<comment type="caution">
    <text evidence="33 34">Lacks conserved residue(s) required for the propagation of feature annotation.</text>
</comment>
<comment type="domain">
    <text evidence="33">The membrane proximal external region (MPER) present in gp41 is a tryptophan-rich region recognized by the antibodies 2F5, Z13, and 4E10. MPER seems to play a role in fusion.</text>
</comment>
<keyword evidence="29 33" id="KW-0899">Viral immunoevasion</keyword>
<dbReference type="FunFam" id="2.170.40.20:FF:000001">
    <property type="entry name" value="Envelope glycoprotein gp160"/>
    <property type="match status" value="1"/>
</dbReference>
<feature type="disulfide bond" evidence="33">
    <location>
        <begin position="587"/>
        <end position="593"/>
    </location>
</feature>
<comment type="miscellaneous">
    <text evidence="33">Inhibitors targeting HIV-1 viral envelope proteins are used as antiretroviral drugs. Attachment of virions to the cell surface via non-specific interactions and CD4 binding can be blocked by inhibitors that include cyanovirin-N, cyclotriazadisulfonamide analogs, PRO 2000, TNX 355 and PRO 542. In addition, BMS 806 can block CD4-induced conformational changes. Env interactions with the coreceptor molecules can be targeted by CCR5 antagonists including SCH-D, maraviroc (UK 427857) and aplaviroc (GW 873140), and the CXCR4 antagonist AMD 070. Fusion of viral and cellular membranes can be inhibited by peptides such as enfuvirtide and tifuvirtide (T 1249). Resistance to inhibitors associated with mutations in Env are observed. Most of the time, single mutations confer only a modest reduction in drug susceptibility. Combination of several mutations is usually required to develop a high-level drug resistance.</text>
</comment>
<feature type="region of interest" description="CD4-binding loop" evidence="33">
    <location>
        <begin position="355"/>
        <end position="365"/>
    </location>
</feature>
<name>U3N560_HV1</name>
<keyword evidence="12 33" id="KW-1162">Viral penetration into host cytoplasm</keyword>
<reference evidence="37" key="1">
    <citation type="submission" date="2013-05" db="EMBL/GenBank/DDBJ databases">
        <authorList>
            <person name="Gordon K."/>
            <person name="Nofemela A."/>
            <person name="Omar S."/>
            <person name="Bandawe G."/>
            <person name="Williamson C."/>
            <person name="Woodman Z."/>
        </authorList>
    </citation>
    <scope>NUCLEOTIDE SEQUENCE</scope>
    <source>
        <strain evidence="37">Du151_May00_g18</strain>
    </source>
</reference>
<keyword evidence="7 33" id="KW-1168">Fusion of virus membrane with host membrane</keyword>
<evidence type="ECO:0000256" key="19">
    <source>
        <dbReference type="ARBA" id="ARBA00022870"/>
    </source>
</evidence>
<evidence type="ECO:0000256" key="1">
    <source>
        <dbReference type="ARBA" id="ARBA00004402"/>
    </source>
</evidence>
<feature type="disulfide bond" evidence="33">
    <location>
        <begin position="53"/>
        <end position="73"/>
    </location>
</feature>
<keyword evidence="24 33" id="KW-0175">Coiled coil</keyword>
<evidence type="ECO:0000256" key="29">
    <source>
        <dbReference type="ARBA" id="ARBA00023280"/>
    </source>
</evidence>
<comment type="subcellular location">
    <molecule>Surface protein gp120</molecule>
    <subcellularLocation>
        <location evidence="33">Virion membrane</location>
        <topology evidence="33">Peripheral membrane protein</topology>
    </subcellularLocation>
    <subcellularLocation>
        <location evidence="33">Host cell membrane</location>
        <topology evidence="33">Peripheral membrane protein</topology>
    </subcellularLocation>
    <subcellularLocation>
        <location evidence="33">Host endosome membrane</location>
        <topology evidence="33">Single-pass type I membrane protein</topology>
    </subcellularLocation>
    <text evidence="33">The surface protein is not anchored to the viral envelope, but associates with the extravirion surface through its binding to TM. It is probably concentrated at the site of budding and incorporated into the virions possibly by contacts between the cytoplasmic tail of Env and the N-terminus of Gag.</text>
</comment>
<evidence type="ECO:0000256" key="22">
    <source>
        <dbReference type="ARBA" id="ARBA00022989"/>
    </source>
</evidence>
<evidence type="ECO:0000259" key="36">
    <source>
        <dbReference type="Pfam" id="PF00517"/>
    </source>
</evidence>
<dbReference type="SUPFAM" id="SSF56502">
    <property type="entry name" value="gp120 core"/>
    <property type="match status" value="2"/>
</dbReference>
<dbReference type="GO" id="GO:0005198">
    <property type="term" value="F:structural molecule activity"/>
    <property type="evidence" value="ECO:0007669"/>
    <property type="project" value="UniProtKB-UniRule"/>
</dbReference>
<evidence type="ECO:0000256" key="2">
    <source>
        <dbReference type="ARBA" id="ARBA00004433"/>
    </source>
</evidence>
<evidence type="ECO:0000256" key="26">
    <source>
        <dbReference type="ARBA" id="ARBA00023139"/>
    </source>
</evidence>
<evidence type="ECO:0000256" key="34">
    <source>
        <dbReference type="RuleBase" id="RU363095"/>
    </source>
</evidence>
<evidence type="ECO:0000256" key="20">
    <source>
        <dbReference type="ARBA" id="ARBA00022879"/>
    </source>
</evidence>
<keyword evidence="13 33" id="KW-0165">Cleavage on pair of basic residues</keyword>
<feature type="site" description="Cleavage; by host furin" evidence="33">
    <location>
        <begin position="500"/>
        <end position="501"/>
    </location>
</feature>
<feature type="domain" description="Retroviral envelope protein GP41-like" evidence="36">
    <location>
        <begin position="519"/>
        <end position="709"/>
    </location>
</feature>
<comment type="function">
    <text evidence="33">Transmembrane protein gp41: Acts as a class I viral fusion protein. Under the current model, the protein has at least 3 conformational states: pre-fusion native state, pre-hairpin intermediate state, and post-fusion hairpin state. During fusion of viral and target intracellular membranes, the coiled coil regions (heptad repeats) assume a trimer-of-hairpins structure, positioning the fusion peptide in close proximity to the C-terminal region of the ectodomain. The formation of this structure appears to drive apposition and subsequent fusion of viral and target cell membranes. Complete fusion occurs in host cell endosomes and is dynamin-dependent, however some lipid transfer might occur at the plasma membrane. The virus undergoes clathrin-dependent internalization long before endosomal fusion, thus minimizing the surface exposure of conserved viral epitopes during fusion and reducing the efficacy of inhibitors targeting these epitopes. Membranes fusion leads to delivery of the nucleocapsid into the cytoplasm.</text>
</comment>
<keyword evidence="16 33" id="KW-0732">Signal</keyword>
<feature type="region of interest" description="Immunosuppression" evidence="33">
    <location>
        <begin position="563"/>
        <end position="581"/>
    </location>
</feature>
<dbReference type="GO" id="GO:0019062">
    <property type="term" value="P:virion attachment to host cell"/>
    <property type="evidence" value="ECO:0007669"/>
    <property type="project" value="UniProtKB-UniRule"/>
</dbReference>
<proteinExistence type="inferred from homology"/>
<evidence type="ECO:0000256" key="14">
    <source>
        <dbReference type="ARBA" id="ARBA00022692"/>
    </source>
</evidence>
<dbReference type="GO" id="GO:0039654">
    <property type="term" value="P:fusion of virus membrane with host endosome membrane"/>
    <property type="evidence" value="ECO:0007669"/>
    <property type="project" value="UniProtKB-UniRule"/>
</dbReference>
<dbReference type="GO" id="GO:0020002">
    <property type="term" value="C:host cell plasma membrane"/>
    <property type="evidence" value="ECO:0007669"/>
    <property type="project" value="UniProtKB-SubCell"/>
</dbReference>
<organism evidence="37">
    <name type="scientific">Human immunodeficiency virus type 1</name>
    <name type="common">HIV-1</name>
    <dbReference type="NCBI Taxonomy" id="11676"/>
    <lineage>
        <taxon>Viruses</taxon>
        <taxon>Riboviria</taxon>
        <taxon>Pararnavirae</taxon>
        <taxon>Artverviricota</taxon>
        <taxon>Revtraviricetes</taxon>
        <taxon>Ortervirales</taxon>
        <taxon>Retroviridae</taxon>
        <taxon>Orthoretrovirinae</taxon>
        <taxon>Lentivirus</taxon>
        <taxon>Lentivirus humimdef1</taxon>
    </lineage>
</organism>
<comment type="subunit">
    <text evidence="33">The mature envelope protein (Env) consists of a homotrimer of non-covalently associated gp120-gp41 heterodimers. The resulting complex protrudes from the virus surface as a spike. There seems to be as few as 10 spikes on the average virion. Surface protein gp120 interacts with host CD4, CCR5 and CXCR4. Gp120 also interacts with the C-type lectins CD209/DC-SIGN and CLEC4M/DC-SIGNR (collectively referred to as DC-SIGN(R)). Gp120 and gp41 interact with GalCer. Gp120 interacts with host ITGA4/ITGB7 complex; on CD4+ T-cells, this interaction results in rapid activation of integrin ITGAL/LFA-1, which facilitates efficient cell-to-cell spreading of HIV-1. Gp120 interacts with cell-associated heparan sulfate; this interaction increases virus infectivity on permissive cells and may be involved in infection of CD4- cells.</text>
</comment>
<sequence>MRVRGILRNYQQWWIWGTLGFWMLMICNVVGNLWVTVYYGVPVWKEAKTTLFCASDAKAYDKEVHNVWATHACVPTDPNPREIVLENVTENFNMWKNDMVDQMHEDIISLWDQSLKPCVKLTPLCVTLNCTNATAYNNSIHGEMKNCSFNTTTEIRDRKQKAYALFYKPDVVPLREENNGTGEYILINCNSSTITQACPKVTFDPIPIHYCAPAGYAILKCNNKTFNGTGPCNNVSTVQCTHGIKPVVSTQLLLNGSLAEEEIIIRSENLTNNIKTIIVHLNKSVEIVCTRPNNNTRKSIRIGPGQTFYATGEIIGDIRQAHCNISKSKWNETLQMVGKKLKEHFPNKTIIFAPSSGGDLEITTHSFNCGGEFFYCNTSKLFNSTLNSTYMPNGTESNSNITLPCRIRQFVNMWQKVGRAMYAPPIEGKITCNSNITGLLLLRDGGINNDSSENETFRPGGGDMRDNWRSELYKYKVIEIKPLGIAPTGAKRRVVEREKRAVGIAAVFLGFLGAAGSTMGAASLTLTVQARQLLSGIVQQQSNLLRAIEAQQHMLQLTVWGIKQLQARVLAIERYLKDQQLLGIWGCSGKLICTTAVPWNSSWSNKSEKEIWENMTWMQWEREIDNYTDTIYRLLEISQTQQEQNEKDLLALDKWQNLWGWFNITNWLWYIKIFIMIVGGLIGLRIIFAVLSIVNRVRQGYSPLSFQTLTPNPRGPDRLGGIEEEGGEQDKGRSIRLVSGFLALAWDDLRSLCLFSYHRLRDLILVVTRAVELLGRSSLRGLQRGWEALKYLGSLVQYWGLELKRSAISLLDTIAIAVGEGTDRIIELIQRICRAIRNIPTRIRQGFETALL</sequence>
<evidence type="ECO:0000256" key="8">
    <source>
        <dbReference type="ARBA" id="ARBA00022510"/>
    </source>
</evidence>
<dbReference type="GO" id="GO:0044175">
    <property type="term" value="C:host cell endosome membrane"/>
    <property type="evidence" value="ECO:0007669"/>
    <property type="project" value="UniProtKB-SubCell"/>
</dbReference>
<evidence type="ECO:0000256" key="12">
    <source>
        <dbReference type="ARBA" id="ARBA00022595"/>
    </source>
</evidence>
<comment type="subcellular location">
    <molecule>Transmembrane protein gp41</molecule>
    <subcellularLocation>
        <location evidence="33">Virion membrane</location>
        <topology evidence="33">Single-pass type I membrane protein</topology>
    </subcellularLocation>
    <subcellularLocation>
        <location evidence="33">Host cell membrane</location>
        <topology evidence="33">Single-pass type I membrane protein</topology>
    </subcellularLocation>
    <subcellularLocation>
        <location evidence="33">Host endosome membrane</location>
        <topology evidence="33">Single-pass type I membrane protein</topology>
    </subcellularLocation>
    <text evidence="33">It is probably concentrated at the site of budding and incorporated into the virions possibly by contacts between the cytoplasmic tail of Env and the N-terminus of Gag.</text>
</comment>
<feature type="region of interest" description="MPER; binding to GalCer" evidence="33">
    <location>
        <begin position="651"/>
        <end position="672"/>
    </location>
</feature>
<dbReference type="FunFam" id="1.10.287.210:FF:000001">
    <property type="entry name" value="Envelope glycoprotein gp160"/>
    <property type="match status" value="1"/>
</dbReference>
<keyword evidence="28 33" id="KW-0325">Glycoprotein</keyword>
<feature type="short sequence motif" description="YXXL motif; contains endocytosis signal" evidence="33">
    <location>
        <begin position="701"/>
        <end position="704"/>
    </location>
</feature>
<dbReference type="GO" id="GO:0055036">
    <property type="term" value="C:virion membrane"/>
    <property type="evidence" value="ECO:0007669"/>
    <property type="project" value="UniProtKB-SubCell"/>
</dbReference>
<evidence type="ECO:0000256" key="4">
    <source>
        <dbReference type="ARBA" id="ARBA00004563"/>
    </source>
</evidence>
<dbReference type="GO" id="GO:0019031">
    <property type="term" value="C:viral envelope"/>
    <property type="evidence" value="ECO:0007669"/>
    <property type="project" value="UniProtKB-KW"/>
</dbReference>
<keyword evidence="23 33" id="KW-1039">Host endosome</keyword>
<comment type="PTM">
    <text evidence="33">Highly glycosylated by host. The high number of glycan on the protein is reffered to as 'glycan shield' because it contributes to hide protein sequence from adaptive immune system.</text>
</comment>
<keyword evidence="19 33" id="KW-1043">Host membrane</keyword>
<comment type="function">
    <text evidence="33">Envelope glycoprotein gp160: Oligomerizes in the host endoplasmic reticulum into predominantly trimers. In a second time, gp160 transits in the host Golgi, where glycosylation is completed. The precursor is then proteolytically cleaved in the trans-Golgi and thereby activated by cellular furin or furin-like proteases to produce gp120 and gp41.</text>
</comment>
<comment type="PTM">
    <text evidence="33">Palmitoylation of the transmembrane protein and of Env polyprotein (prior to its proteolytic cleavage) is essential for their association with host cell membrane lipid rafts. Palmitoylation is therefore required for envelope trafficking to classical lipid rafts, but not for viral replication.</text>
</comment>
<evidence type="ECO:0000259" key="35">
    <source>
        <dbReference type="Pfam" id="PF00516"/>
    </source>
</evidence>
<dbReference type="GO" id="GO:0075512">
    <property type="term" value="P:clathrin-dependent endocytosis of virus by host cell"/>
    <property type="evidence" value="ECO:0007669"/>
    <property type="project" value="UniProtKB-UniRule"/>
</dbReference>
<dbReference type="GO" id="GO:0052031">
    <property type="term" value="P:symbiont-mediated perturbation of host defense response"/>
    <property type="evidence" value="ECO:0007669"/>
    <property type="project" value="UniProtKB-UniRule"/>
</dbReference>
<dbReference type="FunFam" id="2.170.40.20:FF:000003">
    <property type="entry name" value="Envelope glycoprotein gp160"/>
    <property type="match status" value="1"/>
</dbReference>
<organismHost>
    <name type="scientific">Homo sapiens</name>
    <name type="common">Human</name>
    <dbReference type="NCBI Taxonomy" id="9606"/>
</organismHost>
<comment type="subunit">
    <text evidence="32">The mature envelope protein (Env) consists of a homotrimer of non-covalently associated gp120-gp41 heterodimers. The resulting complex protrudes from the virus surface as a spike. There seems to be as few as 10 spikes on the average virion. Interacts with host CD4, CCR5 and CXCR4. Gp120 also interacts with the C-type lectins CD209/DC-SIGN and CLEC4M/DC-SIGNR (collectively referred to as DC-SIGN(R)). Gp120 and gp41 interact with GalCer. Gp120 interacts with host ITGA4/ITGB7 complex; on CD4+ T-cells, this interaction results in rapid activation of integrin ITGAL/LFA-1, which facilitates efficient cell-to-cell spreading of HIV-1. Gp120 interacts with cell-associated heparan sulfate; this interaction increases virus infectivity on permissive cells and may be involved in infection of CD4- cells.</text>
</comment>
<evidence type="ECO:0000256" key="6">
    <source>
        <dbReference type="ARBA" id="ARBA00004650"/>
    </source>
</evidence>
<feature type="chain" id="PRO_5023263633" description="Envelope glycoprotein gp160" evidence="33">
    <location>
        <begin position="32"/>
        <end position="852"/>
    </location>
</feature>
<feature type="region of interest" description="Fusion peptide" evidence="33">
    <location>
        <begin position="501"/>
        <end position="521"/>
    </location>
</feature>
<keyword evidence="9 33" id="KW-1032">Host cell membrane</keyword>
<evidence type="ECO:0000313" key="37">
    <source>
        <dbReference type="EMBL" id="AGW23445.1"/>
    </source>
</evidence>
<evidence type="ECO:0000256" key="5">
    <source>
        <dbReference type="ARBA" id="ARBA00004578"/>
    </source>
</evidence>
<feature type="short sequence motif" description="Di-leucine internalization motif" evidence="33">
    <location>
        <begin position="851"/>
        <end position="852"/>
    </location>
</feature>
<dbReference type="EMBL" id="KF146952">
    <property type="protein sequence ID" value="AGW23445.1"/>
    <property type="molecule type" value="Genomic_DNA"/>
</dbReference>
<feature type="disulfide bond" evidence="33">
    <location>
        <begin position="211"/>
        <end position="240"/>
    </location>
</feature>
<keyword evidence="21 33" id="KW-1164">Virus endocytosis by host</keyword>
<comment type="domain">
    <text evidence="33">Some of the most genetically diverse regions of the viral genome are present in Env. They are called variable regions 1 through 5 (V1 through V5). Coreceptor usage of gp120 is determined mainly by the primary structure of the third variable region (V3) in the outer domain of gp120. The sequence of V3 determines which coreceptor, CCR5 and/or CXCR4 (corresponding to R5/macrophage, X4/T cell and R5X4/T cell and macrophage tropism), is used to trigger the fusion potential of the Env complex, and hence which cells the virus can infect. Binding to CCR5 involves a region adjacent in addition to V3.</text>
</comment>
<evidence type="ECO:0000256" key="10">
    <source>
        <dbReference type="ARBA" id="ARBA00022570"/>
    </source>
</evidence>
<dbReference type="CDD" id="cd09909">
    <property type="entry name" value="HIV-1-like_HR1-HR2"/>
    <property type="match status" value="1"/>
</dbReference>
<dbReference type="InterPro" id="IPR036377">
    <property type="entry name" value="Gp120_core_sf"/>
</dbReference>
<keyword evidence="18 33" id="KW-0946">Virion</keyword>
<comment type="domain">
    <text evidence="33 34">The 17 amino acids long immunosuppressive region is present in many retroviral envelope proteins. Synthetic peptides derived from this relatively conserved sequence inhibit immune function in vitro and in vivo.</text>
</comment>
<evidence type="ECO:0000256" key="3">
    <source>
        <dbReference type="ARBA" id="ARBA00004505"/>
    </source>
</evidence>
<dbReference type="Gene3D" id="1.10.287.210">
    <property type="match status" value="1"/>
</dbReference>
<feature type="topological domain" description="Cytoplasmic" evidence="33">
    <location>
        <begin position="695"/>
        <end position="852"/>
    </location>
</feature>
<evidence type="ECO:0000256" key="27">
    <source>
        <dbReference type="ARBA" id="ARBA00023157"/>
    </source>
</evidence>
<keyword evidence="27 33" id="KW-1015">Disulfide bond</keyword>
<dbReference type="GO" id="GO:0019082">
    <property type="term" value="P:viral protein processing"/>
    <property type="evidence" value="ECO:0007669"/>
    <property type="project" value="UniProtKB-UniRule"/>
</dbReference>
<evidence type="ECO:0000256" key="17">
    <source>
        <dbReference type="ARBA" id="ARBA00022804"/>
    </source>
</evidence>
<evidence type="ECO:0000256" key="13">
    <source>
        <dbReference type="ARBA" id="ARBA00022685"/>
    </source>
</evidence>
<evidence type="ECO:0000256" key="7">
    <source>
        <dbReference type="ARBA" id="ARBA00022506"/>
    </source>
</evidence>
<keyword evidence="8 33" id="KW-1170">Fusion of virus membrane with host endosomal membrane</keyword>
<protein>
    <recommendedName>
        <fullName evidence="33">Envelope glycoprotein gp160</fullName>
    </recommendedName>
    <alternativeName>
        <fullName evidence="33">Env polyprotein</fullName>
    </alternativeName>
    <component>
        <recommendedName>
            <fullName evidence="33">Surface protein gp120</fullName>
            <shortName evidence="33">SU</shortName>
        </recommendedName>
        <alternativeName>
            <fullName evidence="33">Glycoprotein 120</fullName>
            <shortName evidence="33">gp120</shortName>
        </alternativeName>
    </component>
    <component>
        <recommendedName>
            <fullName evidence="33">Transmembrane protein gp41</fullName>
            <shortName evidence="33">TM</shortName>
        </recommendedName>
        <alternativeName>
            <fullName evidence="33">Glycoprotein 41</fullName>
            <shortName evidence="33">gp41</shortName>
        </alternativeName>
    </component>
</protein>
<dbReference type="Pfam" id="PF00516">
    <property type="entry name" value="GP120"/>
    <property type="match status" value="2"/>
</dbReference>
<keyword evidence="26 33" id="KW-0564">Palmitate</keyword>
<feature type="disulfide bond" evidence="33">
    <location>
        <begin position="221"/>
        <end position="232"/>
    </location>
</feature>
<evidence type="ECO:0000256" key="9">
    <source>
        <dbReference type="ARBA" id="ARBA00022511"/>
    </source>
</evidence>
<keyword evidence="22 33" id="KW-1133">Transmembrane helix</keyword>
<dbReference type="HAMAP" id="MF_04083">
    <property type="entry name" value="HIV_ENV"/>
    <property type="match status" value="1"/>
</dbReference>
<feature type="domain" description="Human immunodeficiency virus 1 envelope glycoprotein Gp120" evidence="35">
    <location>
        <begin position="141"/>
        <end position="500"/>
    </location>
</feature>
<evidence type="ECO:0000256" key="28">
    <source>
        <dbReference type="ARBA" id="ARBA00023180"/>
    </source>
</evidence>